<accession>A0ABR0MDW0</accession>
<sequence length="154" mass="16798">MISPFLLSCFTAYKTTCEVWSTATRLFATSTSAKISRIKHELHSIKKETLPFQKIVDVLIEFESRQTQAVRDVPMHAHMVEAPQITMVDETNLCDVHGGRSTSGSCQNIRSSSSCEQATTGPNSGKNSLGPTVNYVGLEGSFGSGQDFGRTAFM</sequence>
<dbReference type="Proteomes" id="UP001358586">
    <property type="component" value="Chromosome 13"/>
</dbReference>
<comment type="caution">
    <text evidence="2">The sequence shown here is derived from an EMBL/GenBank/DDBJ whole genome shotgun (WGS) entry which is preliminary data.</text>
</comment>
<keyword evidence="3" id="KW-1185">Reference proteome</keyword>
<name>A0ABR0MDW0_GOSAR</name>
<evidence type="ECO:0000256" key="1">
    <source>
        <dbReference type="SAM" id="MobiDB-lite"/>
    </source>
</evidence>
<protein>
    <submittedName>
        <fullName evidence="2">Uncharacterized protein</fullName>
    </submittedName>
</protein>
<evidence type="ECO:0000313" key="2">
    <source>
        <dbReference type="EMBL" id="KAK5771418.1"/>
    </source>
</evidence>
<evidence type="ECO:0000313" key="3">
    <source>
        <dbReference type="Proteomes" id="UP001358586"/>
    </source>
</evidence>
<gene>
    <name evidence="2" type="ORF">PVK06_047621</name>
</gene>
<proteinExistence type="predicted"/>
<dbReference type="EMBL" id="JARKNE010000013">
    <property type="protein sequence ID" value="KAK5771418.1"/>
    <property type="molecule type" value="Genomic_DNA"/>
</dbReference>
<organism evidence="2 3">
    <name type="scientific">Gossypium arboreum</name>
    <name type="common">Tree cotton</name>
    <name type="synonym">Gossypium nanking</name>
    <dbReference type="NCBI Taxonomy" id="29729"/>
    <lineage>
        <taxon>Eukaryota</taxon>
        <taxon>Viridiplantae</taxon>
        <taxon>Streptophyta</taxon>
        <taxon>Embryophyta</taxon>
        <taxon>Tracheophyta</taxon>
        <taxon>Spermatophyta</taxon>
        <taxon>Magnoliopsida</taxon>
        <taxon>eudicotyledons</taxon>
        <taxon>Gunneridae</taxon>
        <taxon>Pentapetalae</taxon>
        <taxon>rosids</taxon>
        <taxon>malvids</taxon>
        <taxon>Malvales</taxon>
        <taxon>Malvaceae</taxon>
        <taxon>Malvoideae</taxon>
        <taxon>Gossypium</taxon>
    </lineage>
</organism>
<feature type="region of interest" description="Disordered" evidence="1">
    <location>
        <begin position="103"/>
        <end position="130"/>
    </location>
</feature>
<reference evidence="2 3" key="1">
    <citation type="submission" date="2023-03" db="EMBL/GenBank/DDBJ databases">
        <title>WGS of Gossypium arboreum.</title>
        <authorList>
            <person name="Yu D."/>
        </authorList>
    </citation>
    <scope>NUCLEOTIDE SEQUENCE [LARGE SCALE GENOMIC DNA]</scope>
    <source>
        <tissue evidence="2">Leaf</tissue>
    </source>
</reference>